<proteinExistence type="predicted"/>
<comment type="caution">
    <text evidence="1">The sequence shown here is derived from an EMBL/GenBank/DDBJ whole genome shotgun (WGS) entry which is preliminary data.</text>
</comment>
<name>A0A7C6Z4T1_9FIRM</name>
<evidence type="ECO:0008006" key="3">
    <source>
        <dbReference type="Google" id="ProtNLM"/>
    </source>
</evidence>
<dbReference type="AlphaFoldDB" id="A0A7C6Z4T1"/>
<protein>
    <recommendedName>
        <fullName evidence="3">Phage shock protein A (IM30), suppresses sigma54-dependent transcription</fullName>
    </recommendedName>
</protein>
<reference evidence="1 2" key="1">
    <citation type="journal article" date="2020" name="Biotechnol. Biofuels">
        <title>New insights from the biogas microbiome by comprehensive genome-resolved metagenomics of nearly 1600 species originating from multiple anaerobic digesters.</title>
        <authorList>
            <person name="Campanaro S."/>
            <person name="Treu L."/>
            <person name="Rodriguez-R L.M."/>
            <person name="Kovalovszki A."/>
            <person name="Ziels R.M."/>
            <person name="Maus I."/>
            <person name="Zhu X."/>
            <person name="Kougias P.G."/>
            <person name="Basile A."/>
            <person name="Luo G."/>
            <person name="Schluter A."/>
            <person name="Konstantinidis K.T."/>
            <person name="Angelidaki I."/>
        </authorList>
    </citation>
    <scope>NUCLEOTIDE SEQUENCE [LARGE SCALE GENOMIC DNA]</scope>
    <source>
        <strain evidence="1">AS05jafATM_4</strain>
    </source>
</reference>
<evidence type="ECO:0000313" key="1">
    <source>
        <dbReference type="EMBL" id="HHY27189.1"/>
    </source>
</evidence>
<organism evidence="1 2">
    <name type="scientific">Desulfitobacterium dehalogenans</name>
    <dbReference type="NCBI Taxonomy" id="36854"/>
    <lineage>
        <taxon>Bacteria</taxon>
        <taxon>Bacillati</taxon>
        <taxon>Bacillota</taxon>
        <taxon>Clostridia</taxon>
        <taxon>Eubacteriales</taxon>
        <taxon>Desulfitobacteriaceae</taxon>
        <taxon>Desulfitobacterium</taxon>
    </lineage>
</organism>
<gene>
    <name evidence="1" type="ORF">GX523_10700</name>
</gene>
<dbReference type="Proteomes" id="UP000553059">
    <property type="component" value="Unassembled WGS sequence"/>
</dbReference>
<dbReference type="EMBL" id="DUTF01000241">
    <property type="protein sequence ID" value="HHY27189.1"/>
    <property type="molecule type" value="Genomic_DNA"/>
</dbReference>
<accession>A0A7C6Z4T1</accession>
<sequence>MDLKVFAHDLNKNMRNVMVEQQNRTLEVLCDALDYSQKKVDEQLDVAGFKANIMALPEKIRIQQEKAKEASDAFEVVKGNLVNAESMLMSIITAETNEAGKPLYSNDKARQAELEIRKKMDWEYQQAWESYKAALDELDNARFKLEQFQNEFKAYQVVGNMLAARLSLMRLEV</sequence>
<evidence type="ECO:0000313" key="2">
    <source>
        <dbReference type="Proteomes" id="UP000553059"/>
    </source>
</evidence>